<dbReference type="RefSeq" id="WP_243749602.1">
    <property type="nucleotide sequence ID" value="NZ_JAAONY010000003.1"/>
</dbReference>
<organism evidence="7 8">
    <name type="scientific">Pseudoteredinibacter isoporae</name>
    <dbReference type="NCBI Taxonomy" id="570281"/>
    <lineage>
        <taxon>Bacteria</taxon>
        <taxon>Pseudomonadati</taxon>
        <taxon>Pseudomonadota</taxon>
        <taxon>Gammaproteobacteria</taxon>
        <taxon>Cellvibrionales</taxon>
        <taxon>Cellvibrionaceae</taxon>
        <taxon>Pseudoteredinibacter</taxon>
    </lineage>
</organism>
<keyword evidence="2 4" id="KW-0819">tRNA processing</keyword>
<dbReference type="Gene3D" id="3.30.70.660">
    <property type="entry name" value="Pseudouridine synthase I, catalytic domain, C-terminal subdomain"/>
    <property type="match status" value="1"/>
</dbReference>
<dbReference type="InterPro" id="IPR020095">
    <property type="entry name" value="PsdUridine_synth_TruA_C"/>
</dbReference>
<dbReference type="GO" id="GO:0031119">
    <property type="term" value="P:tRNA pseudouridine synthesis"/>
    <property type="evidence" value="ECO:0007669"/>
    <property type="project" value="UniProtKB-UniRule"/>
</dbReference>
<evidence type="ECO:0000256" key="5">
    <source>
        <dbReference type="RuleBase" id="RU003792"/>
    </source>
</evidence>
<keyword evidence="8" id="KW-1185">Reference proteome</keyword>
<feature type="domain" description="Pseudouridine synthase I TruA alpha/beta" evidence="6">
    <location>
        <begin position="39"/>
        <end position="137"/>
    </location>
</feature>
<gene>
    <name evidence="4" type="primary">truA</name>
    <name evidence="7" type="ORF">HNR48_003662</name>
</gene>
<dbReference type="SUPFAM" id="SSF55120">
    <property type="entry name" value="Pseudouridine synthase"/>
    <property type="match status" value="1"/>
</dbReference>
<dbReference type="AlphaFoldDB" id="A0A7X0JXJ7"/>
<evidence type="ECO:0000313" key="8">
    <source>
        <dbReference type="Proteomes" id="UP000528457"/>
    </source>
</evidence>
<comment type="caution">
    <text evidence="7">The sequence shown here is derived from an EMBL/GenBank/DDBJ whole genome shotgun (WGS) entry which is preliminary data.</text>
</comment>
<dbReference type="PANTHER" id="PTHR11142:SF0">
    <property type="entry name" value="TRNA PSEUDOURIDINE SYNTHASE-LIKE 1"/>
    <property type="match status" value="1"/>
</dbReference>
<dbReference type="EC" id="5.4.99.12" evidence="4"/>
<evidence type="ECO:0000256" key="3">
    <source>
        <dbReference type="ARBA" id="ARBA00023235"/>
    </source>
</evidence>
<dbReference type="GO" id="GO:0160147">
    <property type="term" value="F:tRNA pseudouridine(38-40) synthase activity"/>
    <property type="evidence" value="ECO:0007669"/>
    <property type="project" value="UniProtKB-EC"/>
</dbReference>
<dbReference type="NCBIfam" id="TIGR00071">
    <property type="entry name" value="hisT_truA"/>
    <property type="match status" value="1"/>
</dbReference>
<evidence type="ECO:0000313" key="7">
    <source>
        <dbReference type="EMBL" id="MBB6523360.1"/>
    </source>
</evidence>
<dbReference type="Gene3D" id="3.30.70.580">
    <property type="entry name" value="Pseudouridine synthase I, catalytic domain, N-terminal subdomain"/>
    <property type="match status" value="1"/>
</dbReference>
<dbReference type="FunCoup" id="A0A7X0JXJ7">
    <property type="interactions" value="524"/>
</dbReference>
<feature type="domain" description="Pseudouridine synthase I TruA alpha/beta" evidence="6">
    <location>
        <begin position="178"/>
        <end position="280"/>
    </location>
</feature>
<comment type="similarity">
    <text evidence="1 4 5">Belongs to the tRNA pseudouridine synthase TruA family.</text>
</comment>
<dbReference type="HAMAP" id="MF_00171">
    <property type="entry name" value="TruA"/>
    <property type="match status" value="1"/>
</dbReference>
<comment type="caution">
    <text evidence="4">Lacks conserved residue(s) required for the propagation of feature annotation.</text>
</comment>
<evidence type="ECO:0000256" key="4">
    <source>
        <dbReference type="HAMAP-Rule" id="MF_00171"/>
    </source>
</evidence>
<dbReference type="InterPro" id="IPR020094">
    <property type="entry name" value="TruA/RsuA/RluB/E/F_N"/>
</dbReference>
<dbReference type="EMBL" id="JACHHT010000003">
    <property type="protein sequence ID" value="MBB6523360.1"/>
    <property type="molecule type" value="Genomic_DNA"/>
</dbReference>
<dbReference type="CDD" id="cd02570">
    <property type="entry name" value="PseudoU_synth_EcTruA"/>
    <property type="match status" value="1"/>
</dbReference>
<sequence length="321" mass="35467">MRAFYIPELKMAPMARPYKTNGEILSGESLPEGIYRYGAVVEYNGASYRGFQQQKHDPQTVQAELQKALSAVAAEPVSLVCAGRTDAGVHATSQVIHFDSRAVRPSKAWVQGVNTAMARDIRVRWAAEMPAQFHARFSAKARSYRYLISDQAVSPGLLRDQITWSKFPLDLEKMQHAAGFLMGEHDFSSFRAAQCQAKNPVREIQRIQFYRLHGGLIVMEIRANAFLHHMVRNIVGVLMAVGSGQKQVSWVADVLEARNRSAASVTAPAAGLYFVAAHYPEAFAIPDISRGPMLLPDDLSLAGEAVQFDNDHSPPFKEPGV</sequence>
<dbReference type="InParanoid" id="A0A7X0JXJ7"/>
<protein>
    <recommendedName>
        <fullName evidence="4">tRNA pseudouridine synthase A</fullName>
        <ecNumber evidence="4">5.4.99.12</ecNumber>
    </recommendedName>
    <alternativeName>
        <fullName evidence="4">tRNA pseudouridine(38-40) synthase</fullName>
    </alternativeName>
    <alternativeName>
        <fullName evidence="4">tRNA pseudouridylate synthase I</fullName>
    </alternativeName>
    <alternativeName>
        <fullName evidence="4">tRNA-uridine isomerase I</fullName>
    </alternativeName>
</protein>
<name>A0A7X0JXJ7_9GAMM</name>
<comment type="catalytic activity">
    <reaction evidence="4 5">
        <text>uridine(38/39/40) in tRNA = pseudouridine(38/39/40) in tRNA</text>
        <dbReference type="Rhea" id="RHEA:22376"/>
        <dbReference type="Rhea" id="RHEA-COMP:10085"/>
        <dbReference type="Rhea" id="RHEA-COMP:10087"/>
        <dbReference type="ChEBI" id="CHEBI:65314"/>
        <dbReference type="ChEBI" id="CHEBI:65315"/>
        <dbReference type="EC" id="5.4.99.12"/>
    </reaction>
</comment>
<dbReference type="PANTHER" id="PTHR11142">
    <property type="entry name" value="PSEUDOURIDYLATE SYNTHASE"/>
    <property type="match status" value="1"/>
</dbReference>
<comment type="function">
    <text evidence="4">Formation of pseudouridine at positions 38, 39 and 40 in the anticodon stem and loop of transfer RNAs.</text>
</comment>
<keyword evidence="3 4" id="KW-0413">Isomerase</keyword>
<dbReference type="GO" id="GO:0003723">
    <property type="term" value="F:RNA binding"/>
    <property type="evidence" value="ECO:0007669"/>
    <property type="project" value="InterPro"/>
</dbReference>
<dbReference type="Pfam" id="PF01416">
    <property type="entry name" value="PseudoU_synth_1"/>
    <property type="match status" value="2"/>
</dbReference>
<proteinExistence type="inferred from homology"/>
<reference evidence="7 8" key="1">
    <citation type="submission" date="2020-08" db="EMBL/GenBank/DDBJ databases">
        <title>Genomic Encyclopedia of Type Strains, Phase IV (KMG-IV): sequencing the most valuable type-strain genomes for metagenomic binning, comparative biology and taxonomic classification.</title>
        <authorList>
            <person name="Goeker M."/>
        </authorList>
    </citation>
    <scope>NUCLEOTIDE SEQUENCE [LARGE SCALE GENOMIC DNA]</scope>
    <source>
        <strain evidence="7 8">DSM 22368</strain>
    </source>
</reference>
<dbReference type="Proteomes" id="UP000528457">
    <property type="component" value="Unassembled WGS sequence"/>
</dbReference>
<feature type="binding site" evidence="4">
    <location>
        <position position="144"/>
    </location>
    <ligand>
        <name>substrate</name>
    </ligand>
</feature>
<dbReference type="InterPro" id="IPR001406">
    <property type="entry name" value="PsdUridine_synth_TruA"/>
</dbReference>
<evidence type="ECO:0000259" key="6">
    <source>
        <dbReference type="Pfam" id="PF01416"/>
    </source>
</evidence>
<comment type="subunit">
    <text evidence="4">Homodimer.</text>
</comment>
<evidence type="ECO:0000256" key="1">
    <source>
        <dbReference type="ARBA" id="ARBA00009375"/>
    </source>
</evidence>
<dbReference type="InterPro" id="IPR020097">
    <property type="entry name" value="PsdUridine_synth_TruA_a/b_dom"/>
</dbReference>
<feature type="active site" description="Nucleophile" evidence="4">
    <location>
        <position position="86"/>
    </location>
</feature>
<dbReference type="FunFam" id="3.30.70.580:FF:000001">
    <property type="entry name" value="tRNA pseudouridine synthase A"/>
    <property type="match status" value="1"/>
</dbReference>
<evidence type="ECO:0000256" key="2">
    <source>
        <dbReference type="ARBA" id="ARBA00022694"/>
    </source>
</evidence>
<accession>A0A7X0JXJ7</accession>
<dbReference type="InterPro" id="IPR020103">
    <property type="entry name" value="PsdUridine_synth_cat_dom_sf"/>
</dbReference>